<feature type="domain" description="HTH marR-type" evidence="4">
    <location>
        <begin position="17"/>
        <end position="148"/>
    </location>
</feature>
<evidence type="ECO:0000256" key="3">
    <source>
        <dbReference type="ARBA" id="ARBA00023163"/>
    </source>
</evidence>
<dbReference type="RefSeq" id="WP_012303165.1">
    <property type="nucleotide sequence ID" value="NC_010424.1"/>
</dbReference>
<sequence>MGPPSEEEDSHRLEESLHRIDELMIQLARHLHVQIARQVPNELTPGQFALCKLVKKHGRMTVSELAESLGVSLSAITVTADRLCRSGLMRRQRSEQDRRVVRLLLTEDGDRVVSSVLEISNRVLKGYFARLPEGDLEKLVSICEKLLAIVRADEGRAELKGDG</sequence>
<keyword evidence="3" id="KW-0804">Transcription</keyword>
<evidence type="ECO:0000313" key="6">
    <source>
        <dbReference type="Proteomes" id="UP000008544"/>
    </source>
</evidence>
<proteinExistence type="predicted"/>
<dbReference type="InterPro" id="IPR036390">
    <property type="entry name" value="WH_DNA-bd_sf"/>
</dbReference>
<dbReference type="PANTHER" id="PTHR42756">
    <property type="entry name" value="TRANSCRIPTIONAL REGULATOR, MARR"/>
    <property type="match status" value="1"/>
</dbReference>
<dbReference type="Pfam" id="PF01047">
    <property type="entry name" value="MarR"/>
    <property type="match status" value="1"/>
</dbReference>
<evidence type="ECO:0000313" key="5">
    <source>
        <dbReference type="EMBL" id="ACA60590.1"/>
    </source>
</evidence>
<dbReference type="HOGENOM" id="CLU_083287_27_4_9"/>
<dbReference type="InterPro" id="IPR036388">
    <property type="entry name" value="WH-like_DNA-bd_sf"/>
</dbReference>
<dbReference type="STRING" id="477974.Daud_2101"/>
<dbReference type="eggNOG" id="COG1846">
    <property type="taxonomic scope" value="Bacteria"/>
</dbReference>
<dbReference type="PROSITE" id="PS50995">
    <property type="entry name" value="HTH_MARR_2"/>
    <property type="match status" value="1"/>
</dbReference>
<dbReference type="KEGG" id="dau:Daud_2101"/>
<name>B1I6G4_DESAP</name>
<keyword evidence="2" id="KW-0238">DNA-binding</keyword>
<dbReference type="GO" id="GO:0003677">
    <property type="term" value="F:DNA binding"/>
    <property type="evidence" value="ECO:0007669"/>
    <property type="project" value="UniProtKB-KW"/>
</dbReference>
<protein>
    <submittedName>
        <fullName evidence="5">Transcriptional regulator, MarR family</fullName>
    </submittedName>
</protein>
<accession>B1I6G4</accession>
<keyword evidence="6" id="KW-1185">Reference proteome</keyword>
<dbReference type="PANTHER" id="PTHR42756:SF1">
    <property type="entry name" value="TRANSCRIPTIONAL REPRESSOR OF EMRAB OPERON"/>
    <property type="match status" value="1"/>
</dbReference>
<keyword evidence="1" id="KW-0805">Transcription regulation</keyword>
<evidence type="ECO:0000256" key="1">
    <source>
        <dbReference type="ARBA" id="ARBA00023015"/>
    </source>
</evidence>
<dbReference type="GO" id="GO:0003700">
    <property type="term" value="F:DNA-binding transcription factor activity"/>
    <property type="evidence" value="ECO:0007669"/>
    <property type="project" value="InterPro"/>
</dbReference>
<gene>
    <name evidence="5" type="ordered locus">Daud_2101</name>
</gene>
<dbReference type="SUPFAM" id="SSF46785">
    <property type="entry name" value="Winged helix' DNA-binding domain"/>
    <property type="match status" value="1"/>
</dbReference>
<evidence type="ECO:0000256" key="2">
    <source>
        <dbReference type="ARBA" id="ARBA00023125"/>
    </source>
</evidence>
<dbReference type="SMART" id="SM00347">
    <property type="entry name" value="HTH_MARR"/>
    <property type="match status" value="1"/>
</dbReference>
<organism evidence="5 6">
    <name type="scientific">Desulforudis audaxviator (strain MP104C)</name>
    <dbReference type="NCBI Taxonomy" id="477974"/>
    <lineage>
        <taxon>Bacteria</taxon>
        <taxon>Bacillati</taxon>
        <taxon>Bacillota</taxon>
        <taxon>Clostridia</taxon>
        <taxon>Thermoanaerobacterales</taxon>
        <taxon>Candidatus Desulforudaceae</taxon>
        <taxon>Candidatus Desulforudis</taxon>
    </lineage>
</organism>
<reference evidence="6" key="1">
    <citation type="submission" date="2007-10" db="EMBL/GenBank/DDBJ databases">
        <title>Complete sequence of chromosome of Desulforudis audaxviator MP104C.</title>
        <authorList>
            <person name="Copeland A."/>
            <person name="Lucas S."/>
            <person name="Lapidus A."/>
            <person name="Barry K."/>
            <person name="Glavina del Rio T."/>
            <person name="Dalin E."/>
            <person name="Tice H."/>
            <person name="Bruce D."/>
            <person name="Pitluck S."/>
            <person name="Lowry S.R."/>
            <person name="Larimer F."/>
            <person name="Land M.L."/>
            <person name="Hauser L."/>
            <person name="Kyrpides N."/>
            <person name="Ivanova N.N."/>
            <person name="Richardson P."/>
        </authorList>
    </citation>
    <scope>NUCLEOTIDE SEQUENCE [LARGE SCALE GENOMIC DNA]</scope>
    <source>
        <strain evidence="6">MP104C</strain>
    </source>
</reference>
<dbReference type="PRINTS" id="PR00598">
    <property type="entry name" value="HTHMARR"/>
</dbReference>
<evidence type="ECO:0000259" key="4">
    <source>
        <dbReference type="PROSITE" id="PS50995"/>
    </source>
</evidence>
<dbReference type="AlphaFoldDB" id="B1I6G4"/>
<dbReference type="InterPro" id="IPR000835">
    <property type="entry name" value="HTH_MarR-typ"/>
</dbReference>
<dbReference type="EMBL" id="CP000860">
    <property type="protein sequence ID" value="ACA60590.1"/>
    <property type="molecule type" value="Genomic_DNA"/>
</dbReference>
<dbReference type="Gene3D" id="1.10.10.10">
    <property type="entry name" value="Winged helix-like DNA-binding domain superfamily/Winged helix DNA-binding domain"/>
    <property type="match status" value="1"/>
</dbReference>
<dbReference type="Proteomes" id="UP000008544">
    <property type="component" value="Chromosome"/>
</dbReference>
<reference evidence="5 6" key="2">
    <citation type="journal article" date="2008" name="Science">
        <title>Environmental genomics reveals a single-species ecosystem deep within Earth.</title>
        <authorList>
            <person name="Chivian D."/>
            <person name="Brodie E.L."/>
            <person name="Alm E.J."/>
            <person name="Culley D.E."/>
            <person name="Dehal P.S."/>
            <person name="Desantis T.Z."/>
            <person name="Gihring T.M."/>
            <person name="Lapidus A."/>
            <person name="Lin L.H."/>
            <person name="Lowry S.R."/>
            <person name="Moser D.P."/>
            <person name="Richardson P.M."/>
            <person name="Southam G."/>
            <person name="Wanger G."/>
            <person name="Pratt L.M."/>
            <person name="Andersen G.L."/>
            <person name="Hazen T.C."/>
            <person name="Brockman F.J."/>
            <person name="Arkin A.P."/>
            <person name="Onstott T.C."/>
        </authorList>
    </citation>
    <scope>NUCLEOTIDE SEQUENCE [LARGE SCALE GENOMIC DNA]</scope>
    <source>
        <strain evidence="5 6">MP104C</strain>
    </source>
</reference>